<accession>B7KGS7</accession>
<dbReference type="SUPFAM" id="SSF51735">
    <property type="entry name" value="NAD(P)-binding Rossmann-fold domains"/>
    <property type="match status" value="1"/>
</dbReference>
<evidence type="ECO:0000313" key="3">
    <source>
        <dbReference type="Proteomes" id="UP000002384"/>
    </source>
</evidence>
<dbReference type="OrthoDB" id="9803892at2"/>
<dbReference type="InterPro" id="IPR036291">
    <property type="entry name" value="NAD(P)-bd_dom_sf"/>
</dbReference>
<dbReference type="STRING" id="65393.PCC7424_3617"/>
<dbReference type="Pfam" id="PF13460">
    <property type="entry name" value="NAD_binding_10"/>
    <property type="match status" value="1"/>
</dbReference>
<organism evidence="2 3">
    <name type="scientific">Gloeothece citriformis (strain PCC 7424)</name>
    <name type="common">Cyanothece sp. (strain PCC 7424)</name>
    <dbReference type="NCBI Taxonomy" id="65393"/>
    <lineage>
        <taxon>Bacteria</taxon>
        <taxon>Bacillati</taxon>
        <taxon>Cyanobacteriota</taxon>
        <taxon>Cyanophyceae</taxon>
        <taxon>Oscillatoriophycideae</taxon>
        <taxon>Chroococcales</taxon>
        <taxon>Aphanothecaceae</taxon>
        <taxon>Gloeothece</taxon>
        <taxon>Gloeothece citriformis</taxon>
    </lineage>
</organism>
<proteinExistence type="predicted"/>
<dbReference type="Proteomes" id="UP000002384">
    <property type="component" value="Chromosome"/>
</dbReference>
<evidence type="ECO:0000259" key="1">
    <source>
        <dbReference type="Pfam" id="PF13460"/>
    </source>
</evidence>
<dbReference type="GO" id="GO:0016491">
    <property type="term" value="F:oxidoreductase activity"/>
    <property type="evidence" value="ECO:0007669"/>
    <property type="project" value="InterPro"/>
</dbReference>
<name>B7KGS7_GLOC7</name>
<evidence type="ECO:0000313" key="2">
    <source>
        <dbReference type="EMBL" id="ACK72004.1"/>
    </source>
</evidence>
<dbReference type="InterPro" id="IPR016040">
    <property type="entry name" value="NAD(P)-bd_dom"/>
</dbReference>
<sequence>MSTQKVLVTGATGRTGSIVVEKIRQYPQEFEVIGFARSETKVKDLFGSTDGFILGEITDKSSLEQGMQGCQALVILTSAIPKMKAAPAPGEQPEFEFEPGQTPEEIDWIGQKNQIDAAKEAGINHIVLVGSMGGENPNHPLNRMGNGNILIWKRKAEYYLIDSGIDYTIIHPGGLLDQPGGKRELLVGKNDSLSNNPPNGIPPLIPRADVAELVVQALREPNARNKAFDTISKPEDDSTAVITTDFKALFEQTTPGL</sequence>
<reference evidence="3" key="1">
    <citation type="journal article" date="2011" name="MBio">
        <title>Novel metabolic attributes of the genus Cyanothece, comprising a group of unicellular nitrogen-fixing Cyanobacteria.</title>
        <authorList>
            <person name="Bandyopadhyay A."/>
            <person name="Elvitigala T."/>
            <person name="Welsh E."/>
            <person name="Stockel J."/>
            <person name="Liberton M."/>
            <person name="Min H."/>
            <person name="Sherman L.A."/>
            <person name="Pakrasi H.B."/>
        </authorList>
    </citation>
    <scope>NUCLEOTIDE SEQUENCE [LARGE SCALE GENOMIC DNA]</scope>
    <source>
        <strain evidence="3">PCC 7424</strain>
    </source>
</reference>
<protein>
    <submittedName>
        <fullName evidence="2">Nucleoside-diphosphate-sugar epimerase, putative</fullName>
    </submittedName>
</protein>
<gene>
    <name evidence="2" type="ordered locus">PCC7424_3617</name>
</gene>
<keyword evidence="3" id="KW-1185">Reference proteome</keyword>
<feature type="domain" description="NAD(P)-binding" evidence="1">
    <location>
        <begin position="10"/>
        <end position="221"/>
    </location>
</feature>
<dbReference type="eggNOG" id="COG0702">
    <property type="taxonomic scope" value="Bacteria"/>
</dbReference>
<dbReference type="HOGENOM" id="CLU_025711_0_0_3"/>
<dbReference type="PANTHER" id="PTHR14194">
    <property type="entry name" value="NITROGEN METABOLIC REGULATION PROTEIN NMR-RELATED"/>
    <property type="match status" value="1"/>
</dbReference>
<dbReference type="RefSeq" id="WP_015955597.1">
    <property type="nucleotide sequence ID" value="NC_011729.1"/>
</dbReference>
<dbReference type="PANTHER" id="PTHR14194:SF86">
    <property type="entry name" value="OS05G0110300 PROTEIN"/>
    <property type="match status" value="1"/>
</dbReference>
<dbReference type="EMBL" id="CP001291">
    <property type="protein sequence ID" value="ACK72004.1"/>
    <property type="molecule type" value="Genomic_DNA"/>
</dbReference>
<dbReference type="CDD" id="cd05243">
    <property type="entry name" value="SDR_a5"/>
    <property type="match status" value="1"/>
</dbReference>
<dbReference type="AlphaFoldDB" id="B7KGS7"/>
<dbReference type="KEGG" id="cyc:PCC7424_3617"/>
<dbReference type="Gene3D" id="3.40.50.720">
    <property type="entry name" value="NAD(P)-binding Rossmann-like Domain"/>
    <property type="match status" value="1"/>
</dbReference>
<dbReference type="InterPro" id="IPR044163">
    <property type="entry name" value="SARED1-like"/>
</dbReference>